<dbReference type="GO" id="GO:0005524">
    <property type="term" value="F:ATP binding"/>
    <property type="evidence" value="ECO:0007669"/>
    <property type="project" value="UniProtKB-KW"/>
</dbReference>
<keyword evidence="8" id="KW-1185">Reference proteome</keyword>
<dbReference type="InterPro" id="IPR003439">
    <property type="entry name" value="ABC_transporter-like_ATP-bd"/>
</dbReference>
<dbReference type="GO" id="GO:0016887">
    <property type="term" value="F:ATP hydrolysis activity"/>
    <property type="evidence" value="ECO:0007669"/>
    <property type="project" value="InterPro"/>
</dbReference>
<dbReference type="PIRSF" id="PIRSF039137">
    <property type="entry name" value="ABC_branched_ATPase"/>
    <property type="match status" value="1"/>
</dbReference>
<comment type="caution">
    <text evidence="7">The sequence shown here is derived from an EMBL/GenBank/DDBJ whole genome shotgun (WGS) entry which is preliminary data.</text>
</comment>
<dbReference type="InterPro" id="IPR052156">
    <property type="entry name" value="BCAA_Transport_ATP-bd_LivF"/>
</dbReference>
<gene>
    <name evidence="7" type="ORF">BXY41_108224</name>
</gene>
<dbReference type="SMART" id="SM00382">
    <property type="entry name" value="AAA"/>
    <property type="match status" value="1"/>
</dbReference>
<evidence type="ECO:0000313" key="8">
    <source>
        <dbReference type="Proteomes" id="UP000237749"/>
    </source>
</evidence>
<dbReference type="PROSITE" id="PS00211">
    <property type="entry name" value="ABC_TRANSPORTER_1"/>
    <property type="match status" value="1"/>
</dbReference>
<evidence type="ECO:0000313" key="7">
    <source>
        <dbReference type="EMBL" id="PPK79999.1"/>
    </source>
</evidence>
<dbReference type="Pfam" id="PF00005">
    <property type="entry name" value="ABC_tran"/>
    <property type="match status" value="1"/>
</dbReference>
<keyword evidence="5" id="KW-0029">Amino-acid transport</keyword>
<dbReference type="SUPFAM" id="SSF52540">
    <property type="entry name" value="P-loop containing nucleoside triphosphate hydrolases"/>
    <property type="match status" value="1"/>
</dbReference>
<feature type="domain" description="ABC transporter" evidence="6">
    <location>
        <begin position="6"/>
        <end position="240"/>
    </location>
</feature>
<dbReference type="InterPro" id="IPR003593">
    <property type="entry name" value="AAA+_ATPase"/>
</dbReference>
<evidence type="ECO:0000256" key="3">
    <source>
        <dbReference type="ARBA" id="ARBA00022741"/>
    </source>
</evidence>
<dbReference type="Proteomes" id="UP000237749">
    <property type="component" value="Unassembled WGS sequence"/>
</dbReference>
<evidence type="ECO:0000256" key="2">
    <source>
        <dbReference type="ARBA" id="ARBA00022448"/>
    </source>
</evidence>
<reference evidence="7 8" key="1">
    <citation type="submission" date="2018-02" db="EMBL/GenBank/DDBJ databases">
        <title>Genomic Encyclopedia of Archaeal and Bacterial Type Strains, Phase II (KMG-II): from individual species to whole genera.</title>
        <authorList>
            <person name="Goeker M."/>
        </authorList>
    </citation>
    <scope>NUCLEOTIDE SEQUENCE [LARGE SCALE GENOMIC DNA]</scope>
    <source>
        <strain evidence="7 8">DSM 3808</strain>
    </source>
</reference>
<keyword evidence="2" id="KW-0813">Transport</keyword>
<dbReference type="InterPro" id="IPR027417">
    <property type="entry name" value="P-loop_NTPase"/>
</dbReference>
<dbReference type="RefSeq" id="WP_104437887.1">
    <property type="nucleotide sequence ID" value="NZ_PTJA01000008.1"/>
</dbReference>
<organism evidence="7 8">
    <name type="scientific">Lacrimispora xylanisolvens</name>
    <dbReference type="NCBI Taxonomy" id="384636"/>
    <lineage>
        <taxon>Bacteria</taxon>
        <taxon>Bacillati</taxon>
        <taxon>Bacillota</taxon>
        <taxon>Clostridia</taxon>
        <taxon>Lachnospirales</taxon>
        <taxon>Lachnospiraceae</taxon>
        <taxon>Lacrimispora</taxon>
    </lineage>
</organism>
<dbReference type="OrthoDB" id="9785229at2"/>
<protein>
    <submittedName>
        <fullName evidence="7">Amino acid/amide ABC transporter ATP-binding protein 2 (HAAT family)</fullName>
    </submittedName>
</protein>
<evidence type="ECO:0000259" key="6">
    <source>
        <dbReference type="PROSITE" id="PS50893"/>
    </source>
</evidence>
<dbReference type="CDD" id="cd03224">
    <property type="entry name" value="ABC_TM1139_LivF_branched"/>
    <property type="match status" value="1"/>
</dbReference>
<dbReference type="GO" id="GO:0015658">
    <property type="term" value="F:branched-chain amino acid transmembrane transporter activity"/>
    <property type="evidence" value="ECO:0007669"/>
    <property type="project" value="InterPro"/>
</dbReference>
<name>A0A2S6HQV4_9FIRM</name>
<dbReference type="InterPro" id="IPR017871">
    <property type="entry name" value="ABC_transporter-like_CS"/>
</dbReference>
<evidence type="ECO:0000256" key="5">
    <source>
        <dbReference type="ARBA" id="ARBA00022970"/>
    </source>
</evidence>
<dbReference type="InterPro" id="IPR030660">
    <property type="entry name" value="ABC_branched_ATPase_LivF/BraG"/>
</dbReference>
<dbReference type="PROSITE" id="PS50893">
    <property type="entry name" value="ABC_TRANSPORTER_2"/>
    <property type="match status" value="1"/>
</dbReference>
<dbReference type="PANTHER" id="PTHR43820">
    <property type="entry name" value="HIGH-AFFINITY BRANCHED-CHAIN AMINO ACID TRANSPORT ATP-BINDING PROTEIN LIVF"/>
    <property type="match status" value="1"/>
</dbReference>
<dbReference type="AlphaFoldDB" id="A0A2S6HQV4"/>
<evidence type="ECO:0000256" key="1">
    <source>
        <dbReference type="ARBA" id="ARBA00005417"/>
    </source>
</evidence>
<accession>A0A2S6HQV4</accession>
<dbReference type="PANTHER" id="PTHR43820:SF4">
    <property type="entry name" value="HIGH-AFFINITY BRANCHED-CHAIN AMINO ACID TRANSPORT ATP-BINDING PROTEIN LIVF"/>
    <property type="match status" value="1"/>
</dbReference>
<proteinExistence type="inferred from homology"/>
<sequence>MGKHLLELKNLQYSYGNIKVVHGIDLYVDEGEIVTIIGANGAGKTTTLQTVSGLTAPSGVKGEILFDGRNIGRTRGHLIAGQGLVQVLEGRHVFSKLTVAENIQMGTYIRKDKANINKDIDHVYEMFPRLYERRTQLAGTLSGGEQQMLAIGRALLCNPRMILLDEPSLGLAPIIIKEIFESIVRINKQGTSVLFVEQNSKIALNVADRGYVMQNGEIILHDTSVNLLQNEEVKKAYLGE</sequence>
<evidence type="ECO:0000256" key="4">
    <source>
        <dbReference type="ARBA" id="ARBA00022840"/>
    </source>
</evidence>
<dbReference type="GO" id="GO:0015807">
    <property type="term" value="P:L-amino acid transport"/>
    <property type="evidence" value="ECO:0007669"/>
    <property type="project" value="TreeGrafter"/>
</dbReference>
<dbReference type="EMBL" id="PTJA01000008">
    <property type="protein sequence ID" value="PPK79999.1"/>
    <property type="molecule type" value="Genomic_DNA"/>
</dbReference>
<comment type="similarity">
    <text evidence="1">Belongs to the ABC transporter superfamily.</text>
</comment>
<keyword evidence="4 7" id="KW-0067">ATP-binding</keyword>
<dbReference type="Gene3D" id="3.40.50.300">
    <property type="entry name" value="P-loop containing nucleotide triphosphate hydrolases"/>
    <property type="match status" value="1"/>
</dbReference>
<keyword evidence="3" id="KW-0547">Nucleotide-binding</keyword>